<evidence type="ECO:0000313" key="1">
    <source>
        <dbReference type="EMBL" id="KAI5067014.1"/>
    </source>
</evidence>
<keyword evidence="2" id="KW-1185">Reference proteome</keyword>
<dbReference type="AlphaFoldDB" id="A0A9D4Z9S5"/>
<organism evidence="1 2">
    <name type="scientific">Adiantum capillus-veneris</name>
    <name type="common">Maidenhair fern</name>
    <dbReference type="NCBI Taxonomy" id="13818"/>
    <lineage>
        <taxon>Eukaryota</taxon>
        <taxon>Viridiplantae</taxon>
        <taxon>Streptophyta</taxon>
        <taxon>Embryophyta</taxon>
        <taxon>Tracheophyta</taxon>
        <taxon>Polypodiopsida</taxon>
        <taxon>Polypodiidae</taxon>
        <taxon>Polypodiales</taxon>
        <taxon>Pteridineae</taxon>
        <taxon>Pteridaceae</taxon>
        <taxon>Vittarioideae</taxon>
        <taxon>Adiantum</taxon>
    </lineage>
</organism>
<name>A0A9D4Z9S5_ADICA</name>
<comment type="caution">
    <text evidence="1">The sequence shown here is derived from an EMBL/GenBank/DDBJ whole genome shotgun (WGS) entry which is preliminary data.</text>
</comment>
<gene>
    <name evidence="1" type="ORF">GOP47_0017542</name>
</gene>
<dbReference type="Proteomes" id="UP000886520">
    <property type="component" value="Chromosome 17"/>
</dbReference>
<evidence type="ECO:0000313" key="2">
    <source>
        <dbReference type="Proteomes" id="UP000886520"/>
    </source>
</evidence>
<proteinExistence type="predicted"/>
<protein>
    <submittedName>
        <fullName evidence="1">Uncharacterized protein</fullName>
    </submittedName>
</protein>
<sequence length="65" mass="7570">MRSSNGWEDLADIWHEDGGYEGESLWVCDSWYHNDSRTMVVVSPYGYVIVGITTTLEPWLLDFNR</sequence>
<reference evidence="1" key="1">
    <citation type="submission" date="2021-01" db="EMBL/GenBank/DDBJ databases">
        <title>Adiantum capillus-veneris genome.</title>
        <authorList>
            <person name="Fang Y."/>
            <person name="Liao Q."/>
        </authorList>
    </citation>
    <scope>NUCLEOTIDE SEQUENCE</scope>
    <source>
        <strain evidence="1">H3</strain>
        <tissue evidence="1">Leaf</tissue>
    </source>
</reference>
<dbReference type="EMBL" id="JABFUD020000017">
    <property type="protein sequence ID" value="KAI5067014.1"/>
    <property type="molecule type" value="Genomic_DNA"/>
</dbReference>
<accession>A0A9D4Z9S5</accession>